<organism evidence="2 3">
    <name type="scientific">Apatococcus fuscideae</name>
    <dbReference type="NCBI Taxonomy" id="2026836"/>
    <lineage>
        <taxon>Eukaryota</taxon>
        <taxon>Viridiplantae</taxon>
        <taxon>Chlorophyta</taxon>
        <taxon>core chlorophytes</taxon>
        <taxon>Trebouxiophyceae</taxon>
        <taxon>Chlorellales</taxon>
        <taxon>Chlorellaceae</taxon>
        <taxon>Apatococcus</taxon>
    </lineage>
</organism>
<protein>
    <submittedName>
        <fullName evidence="2">Uncharacterized protein</fullName>
    </submittedName>
</protein>
<accession>A0AAW1SZP0</accession>
<reference evidence="2 3" key="1">
    <citation type="journal article" date="2024" name="Nat. Commun.">
        <title>Phylogenomics reveals the evolutionary origins of lichenization in chlorophyte algae.</title>
        <authorList>
            <person name="Puginier C."/>
            <person name="Libourel C."/>
            <person name="Otte J."/>
            <person name="Skaloud P."/>
            <person name="Haon M."/>
            <person name="Grisel S."/>
            <person name="Petersen M."/>
            <person name="Berrin J.G."/>
            <person name="Delaux P.M."/>
            <person name="Dal Grande F."/>
            <person name="Keller J."/>
        </authorList>
    </citation>
    <scope>NUCLEOTIDE SEQUENCE [LARGE SCALE GENOMIC DNA]</scope>
    <source>
        <strain evidence="2 3">SAG 2523</strain>
    </source>
</reference>
<proteinExistence type="predicted"/>
<sequence length="618" mass="66593">MASQKRKGVPTSEKTGKAEVNPRKQQKTSLLAEPRFASENTKPEGGNTLPVSPVSFDADPDEFGGIFAGLQQPQHKKPVDTLKKLKSVQNERRAYDAKRSKAAARKDKADAEAKQTAMDVEKEQQVMDAEAKKMEAAEEKDADLDAPVMHRVLYVPQGAWAEDCKQGLTTLEGPLEGAGMAAEDMASLGADGLRQLLLGGFIQQHCSWSGSCPANLLRTLFDLATGSPDDQVATAAFHALSAMIGDVHTQEAALGRVLDGPQESWLYGGGNCTTTCQLGWLPIAEDFLAALRKLGWREDGQSLPAVSPPPTAAVLTPSKGPKVPKRGPKLHCLQLLWRLLAAICRQASEGSLAQPCELLGDAGLVDLMLAALQLRLDPVATILAQDLDNALRAIADGASEELWNDQLLVLASRVGCDDPASLPSMVAGVAEGNSHKRRLAAIRLLPHSSPRCRQLRSHAVVCLLPTLMLPQDTSRSSKGRMGAKGRAKNRQASDSCEAWHALPAMPWWGTAGEQGKAGRSLIEAGLGSMPQYSLWEVDTALRAAYMLVSHMLYQMHSGTLDRTAKPSCVAFLKDWRSFLEGMKQKCDRSLACVVIQGNITDMVDNAEMLSGNCTQDVQ</sequence>
<dbReference type="AlphaFoldDB" id="A0AAW1SZP0"/>
<name>A0AAW1SZP0_9CHLO</name>
<feature type="compositionally biased region" description="Basic and acidic residues" evidence="1">
    <location>
        <begin position="77"/>
        <end position="124"/>
    </location>
</feature>
<feature type="region of interest" description="Disordered" evidence="1">
    <location>
        <begin position="1"/>
        <end position="124"/>
    </location>
</feature>
<dbReference type="EMBL" id="JALJOV010000566">
    <property type="protein sequence ID" value="KAK9862714.1"/>
    <property type="molecule type" value="Genomic_DNA"/>
</dbReference>
<dbReference type="Proteomes" id="UP001485043">
    <property type="component" value="Unassembled WGS sequence"/>
</dbReference>
<keyword evidence="3" id="KW-1185">Reference proteome</keyword>
<comment type="caution">
    <text evidence="2">The sequence shown here is derived from an EMBL/GenBank/DDBJ whole genome shotgun (WGS) entry which is preliminary data.</text>
</comment>
<evidence type="ECO:0000313" key="2">
    <source>
        <dbReference type="EMBL" id="KAK9862714.1"/>
    </source>
</evidence>
<gene>
    <name evidence="2" type="ORF">WJX84_008926</name>
</gene>
<evidence type="ECO:0000313" key="3">
    <source>
        <dbReference type="Proteomes" id="UP001485043"/>
    </source>
</evidence>
<evidence type="ECO:0000256" key="1">
    <source>
        <dbReference type="SAM" id="MobiDB-lite"/>
    </source>
</evidence>